<dbReference type="PANTHER" id="PTHR44019">
    <property type="entry name" value="WD REPEAT-CONTAINING PROTEIN 55"/>
    <property type="match status" value="1"/>
</dbReference>
<dbReference type="Proteomes" id="UP001497497">
    <property type="component" value="Unassembled WGS sequence"/>
</dbReference>
<proteinExistence type="inferred from homology"/>
<dbReference type="AlphaFoldDB" id="A0AAV2HT55"/>
<gene>
    <name evidence="6" type="ORF">GSLYS_00010518001</name>
</gene>
<dbReference type="PANTHER" id="PTHR44019:SF20">
    <property type="entry name" value="WD REPEAT-CONTAINING PROTEIN 55"/>
    <property type="match status" value="1"/>
</dbReference>
<keyword evidence="3" id="KW-0677">Repeat</keyword>
<dbReference type="InterPro" id="IPR001680">
    <property type="entry name" value="WD40_rpt"/>
</dbReference>
<dbReference type="EMBL" id="CAXITT010000234">
    <property type="protein sequence ID" value="CAL1536605.1"/>
    <property type="molecule type" value="Genomic_DNA"/>
</dbReference>
<evidence type="ECO:0000313" key="6">
    <source>
        <dbReference type="EMBL" id="CAL1536605.1"/>
    </source>
</evidence>
<evidence type="ECO:0000256" key="2">
    <source>
        <dbReference type="ARBA" id="ARBA00022574"/>
    </source>
</evidence>
<keyword evidence="2 4" id="KW-0853">WD repeat</keyword>
<accession>A0AAV2HT55</accession>
<comment type="caution">
    <text evidence="6">The sequence shown here is derived from an EMBL/GenBank/DDBJ whole genome shotgun (WGS) entry which is preliminary data.</text>
</comment>
<evidence type="ECO:0000256" key="5">
    <source>
        <dbReference type="SAM" id="MobiDB-lite"/>
    </source>
</evidence>
<dbReference type="InterPro" id="IPR050505">
    <property type="entry name" value="WDR55/POC1"/>
</dbReference>
<dbReference type="SMART" id="SM00320">
    <property type="entry name" value="WD40"/>
    <property type="match status" value="6"/>
</dbReference>
<dbReference type="InterPro" id="IPR015943">
    <property type="entry name" value="WD40/YVTN_repeat-like_dom_sf"/>
</dbReference>
<dbReference type="SUPFAM" id="SSF50978">
    <property type="entry name" value="WD40 repeat-like"/>
    <property type="match status" value="1"/>
</dbReference>
<name>A0AAV2HT55_LYMST</name>
<dbReference type="Pfam" id="PF24796">
    <property type="entry name" value="WDR55"/>
    <property type="match status" value="1"/>
</dbReference>
<feature type="compositionally biased region" description="Acidic residues" evidence="5">
    <location>
        <begin position="373"/>
        <end position="383"/>
    </location>
</feature>
<organism evidence="6 7">
    <name type="scientific">Lymnaea stagnalis</name>
    <name type="common">Great pond snail</name>
    <name type="synonym">Helix stagnalis</name>
    <dbReference type="NCBI Taxonomy" id="6523"/>
    <lineage>
        <taxon>Eukaryota</taxon>
        <taxon>Metazoa</taxon>
        <taxon>Spiralia</taxon>
        <taxon>Lophotrochozoa</taxon>
        <taxon>Mollusca</taxon>
        <taxon>Gastropoda</taxon>
        <taxon>Heterobranchia</taxon>
        <taxon>Euthyneura</taxon>
        <taxon>Panpulmonata</taxon>
        <taxon>Hygrophila</taxon>
        <taxon>Lymnaeoidea</taxon>
        <taxon>Lymnaeidae</taxon>
        <taxon>Lymnaea</taxon>
    </lineage>
</organism>
<dbReference type="Gene3D" id="2.130.10.10">
    <property type="entry name" value="YVTN repeat-like/Quinoprotein amine dehydrogenase"/>
    <property type="match status" value="2"/>
</dbReference>
<protein>
    <recommendedName>
        <fullName evidence="8">WD repeat-containing protein 55 homolog</fullName>
    </recommendedName>
</protein>
<evidence type="ECO:0000256" key="4">
    <source>
        <dbReference type="PROSITE-ProRule" id="PRU00221"/>
    </source>
</evidence>
<feature type="repeat" description="WD" evidence="4">
    <location>
        <begin position="124"/>
        <end position="164"/>
    </location>
</feature>
<sequence length="383" mass="43151">MSEITEEKRLRQNKERIWRFQKNFNTTGLVNDCPKDLQFDDLVTTIQCHPIENIIACGNIGGDIFLHSFSNTEDNKELHKFIHHKKACRVLRFSEDGRRLFSVSKDRSLYCVDVETGKLKKKIKKAHESPIYSMVLTGDTFVATGDDEGVLKVWDMRTKNATMEMKECDDFISDMVVEDNKKIILAASGEGTLTAFNIRRKRMDCQSELFDSELLCLTKMKGGRKLVCGTGEGVLNVFNWGQWGNISDRFPCGDTQVDSLVPITDDVLCIGTNDGFIKAVHVLPNRVLGIVGQHEGDFPVESLCMTADNMCIASCSHDQRVKFWNIEELKSQTVDTSKKAVKKAKTLVKFSKAKKNDFFSGLVETNAEQNDGNSDEDSDDDSD</sequence>
<comment type="similarity">
    <text evidence="1">Belongs to the WD repeat WDR55 family.</text>
</comment>
<evidence type="ECO:0000256" key="3">
    <source>
        <dbReference type="ARBA" id="ARBA00022737"/>
    </source>
</evidence>
<dbReference type="InterPro" id="IPR036322">
    <property type="entry name" value="WD40_repeat_dom_sf"/>
</dbReference>
<dbReference type="PROSITE" id="PS50082">
    <property type="entry name" value="WD_REPEATS_2"/>
    <property type="match status" value="1"/>
</dbReference>
<evidence type="ECO:0000256" key="1">
    <source>
        <dbReference type="ARBA" id="ARBA00007625"/>
    </source>
</evidence>
<evidence type="ECO:0008006" key="8">
    <source>
        <dbReference type="Google" id="ProtNLM"/>
    </source>
</evidence>
<feature type="region of interest" description="Disordered" evidence="5">
    <location>
        <begin position="362"/>
        <end position="383"/>
    </location>
</feature>
<reference evidence="6 7" key="1">
    <citation type="submission" date="2024-04" db="EMBL/GenBank/DDBJ databases">
        <authorList>
            <consortium name="Genoscope - CEA"/>
            <person name="William W."/>
        </authorList>
    </citation>
    <scope>NUCLEOTIDE SEQUENCE [LARGE SCALE GENOMIC DNA]</scope>
</reference>
<keyword evidence="7" id="KW-1185">Reference proteome</keyword>
<evidence type="ECO:0000313" key="7">
    <source>
        <dbReference type="Proteomes" id="UP001497497"/>
    </source>
</evidence>